<sequence length="483" mass="55919">MEDDKELFSEYVESRSVLSSCNNSIILAEQDVVEAFNMELTTKEEAIKVLKRGREEDETGWKLVQNKDSRKKFKESSIEIYISSKEKLPRQFALARLFKENGINDIMKVKYINSHRVRIDCKNEMSATKLVTCKDFIDKDWRFSRPDYKSYSYGVIKNVDLELTDDELKSCLSYPDSFELVSLKRLKRRNTSESPEELWVTSEAVRLCFKGDMLPAYVYADSLSIKVEPYVFPVSQCSRCWKFGHTARVCPSKKILCPKCGSNHPNCDIQHFKCINCGGSHMALSKICPAYLKEKKLKDLMAEFNCTYRKALLLYVAPSPCRIQPEPQPEPITVVNTADLFPQHVENVVFTERSSSPLYADMVKTKAVIHNLEISKDKKSVKKTEKTRSAKENEFESANWSPREATEANELNNEAQEPREKEVHFEELITRIKEIIFLKKGTMAKKFKMIIQCCVQWLILVVVDNVSDWKMMKRLLDFFNGSR</sequence>
<evidence type="ECO:0000256" key="1">
    <source>
        <dbReference type="SAM" id="MobiDB-lite"/>
    </source>
</evidence>
<comment type="caution">
    <text evidence="2">The sequence shown here is derived from an EMBL/GenBank/DDBJ whole genome shotgun (WGS) entry which is preliminary data.</text>
</comment>
<keyword evidence="3" id="KW-1185">Reference proteome</keyword>
<evidence type="ECO:0000313" key="3">
    <source>
        <dbReference type="Proteomes" id="UP001231518"/>
    </source>
</evidence>
<name>A0AAD8DK01_MYTSE</name>
<evidence type="ECO:0008006" key="4">
    <source>
        <dbReference type="Google" id="ProtNLM"/>
    </source>
</evidence>
<accession>A0AAD8DK01</accession>
<feature type="compositionally biased region" description="Basic and acidic residues" evidence="1">
    <location>
        <begin position="383"/>
        <end position="394"/>
    </location>
</feature>
<organism evidence="2 3">
    <name type="scientific">Mythimna separata</name>
    <name type="common">Oriental armyworm</name>
    <name type="synonym">Pseudaletia separata</name>
    <dbReference type="NCBI Taxonomy" id="271217"/>
    <lineage>
        <taxon>Eukaryota</taxon>
        <taxon>Metazoa</taxon>
        <taxon>Ecdysozoa</taxon>
        <taxon>Arthropoda</taxon>
        <taxon>Hexapoda</taxon>
        <taxon>Insecta</taxon>
        <taxon>Pterygota</taxon>
        <taxon>Neoptera</taxon>
        <taxon>Endopterygota</taxon>
        <taxon>Lepidoptera</taxon>
        <taxon>Glossata</taxon>
        <taxon>Ditrysia</taxon>
        <taxon>Noctuoidea</taxon>
        <taxon>Noctuidae</taxon>
        <taxon>Noctuinae</taxon>
        <taxon>Hadenini</taxon>
        <taxon>Mythimna</taxon>
    </lineage>
</organism>
<protein>
    <recommendedName>
        <fullName evidence="4">Nucleic-acid-binding protein from mobile element jockey</fullName>
    </recommendedName>
</protein>
<reference evidence="2" key="1">
    <citation type="submission" date="2023-03" db="EMBL/GenBank/DDBJ databases">
        <title>Chromosome-level genomes of two armyworms, Mythimna separata and Mythimna loreyi, provide insights into the biosynthesis and reception of sex pheromones.</title>
        <authorList>
            <person name="Zhao H."/>
        </authorList>
    </citation>
    <scope>NUCLEOTIDE SEQUENCE</scope>
    <source>
        <strain evidence="2">BeijingLab</strain>
        <tissue evidence="2">Pupa</tissue>
    </source>
</reference>
<dbReference type="AlphaFoldDB" id="A0AAD8DK01"/>
<dbReference type="EMBL" id="JARGEI010000032">
    <property type="protein sequence ID" value="KAJ8703854.1"/>
    <property type="molecule type" value="Genomic_DNA"/>
</dbReference>
<proteinExistence type="predicted"/>
<feature type="region of interest" description="Disordered" evidence="1">
    <location>
        <begin position="383"/>
        <end position="419"/>
    </location>
</feature>
<dbReference type="Proteomes" id="UP001231518">
    <property type="component" value="Chromosome 31"/>
</dbReference>
<gene>
    <name evidence="2" type="ORF">PYW07_013148</name>
</gene>
<evidence type="ECO:0000313" key="2">
    <source>
        <dbReference type="EMBL" id="KAJ8703854.1"/>
    </source>
</evidence>